<evidence type="ECO:0000256" key="3">
    <source>
        <dbReference type="ARBA" id="ARBA00022794"/>
    </source>
</evidence>
<dbReference type="EMBL" id="CAMPGE010017299">
    <property type="protein sequence ID" value="CAI2375794.1"/>
    <property type="molecule type" value="Genomic_DNA"/>
</dbReference>
<dbReference type="PANTHER" id="PTHR12968">
    <property type="entry name" value="B9 DOMAIN-CONTAINING"/>
    <property type="match status" value="1"/>
</dbReference>
<evidence type="ECO:0000256" key="4">
    <source>
        <dbReference type="ARBA" id="ARBA00023212"/>
    </source>
</evidence>
<reference evidence="7" key="1">
    <citation type="submission" date="2023-07" db="EMBL/GenBank/DDBJ databases">
        <authorList>
            <consortium name="AG Swart"/>
            <person name="Singh M."/>
            <person name="Singh A."/>
            <person name="Seah K."/>
            <person name="Emmerich C."/>
        </authorList>
    </citation>
    <scope>NUCLEOTIDE SEQUENCE</scope>
    <source>
        <strain evidence="7">DP1</strain>
    </source>
</reference>
<comment type="caution">
    <text evidence="7">The sequence shown here is derived from an EMBL/GenBank/DDBJ whole genome shotgun (WGS) entry which is preliminary data.</text>
</comment>
<dbReference type="GO" id="GO:0036038">
    <property type="term" value="C:MKS complex"/>
    <property type="evidence" value="ECO:0007669"/>
    <property type="project" value="TreeGrafter"/>
</dbReference>
<feature type="compositionally biased region" description="Basic and acidic residues" evidence="6">
    <location>
        <begin position="323"/>
        <end position="334"/>
    </location>
</feature>
<evidence type="ECO:0000256" key="6">
    <source>
        <dbReference type="SAM" id="MobiDB-lite"/>
    </source>
</evidence>
<keyword evidence="5" id="KW-0966">Cell projection</keyword>
<dbReference type="GO" id="GO:0060271">
    <property type="term" value="P:cilium assembly"/>
    <property type="evidence" value="ECO:0007669"/>
    <property type="project" value="TreeGrafter"/>
</dbReference>
<keyword evidence="4" id="KW-0206">Cytoskeleton</keyword>
<sequence>MAETLGLAFVKKEIQLQNNLIGSGFAEPPPSGSKRVSYTGEIVSAIGFDQPKLSITYKVHVPELWEFDDYNSYETLGIIKDLDEVNKRDSITQFSYANIIDYNHQRVYESSFCFPFDLQFLQDTKEESSERPYLLFQVNSLDSWSRHRIEGYGSLQFPSEEGYHEFKVQCWKPRGTFQNELHSFFLGGSVRVLELEDIIQSYKLNEKGEREMIPYDSLPQTEDSGEIVIKLNCLSHSYDLKKENRKQYDIEKKKQDEEIVRRINAERIKLIKQYRKKIKKEILEEEELYTEDYSRSGDYTDSRDYRDSYLPDSYDQSYDDDDRYYNKESHKSYD</sequence>
<dbReference type="InterPro" id="IPR010796">
    <property type="entry name" value="C2_B9-type_dom"/>
</dbReference>
<proteinExistence type="predicted"/>
<feature type="compositionally biased region" description="Basic and acidic residues" evidence="6">
    <location>
        <begin position="292"/>
        <end position="309"/>
    </location>
</feature>
<dbReference type="PANTHER" id="PTHR12968:SF4">
    <property type="entry name" value="TECTONIC-LIKE COMPLEX MEMBER MKS1"/>
    <property type="match status" value="1"/>
</dbReference>
<evidence type="ECO:0000256" key="1">
    <source>
        <dbReference type="ARBA" id="ARBA00004120"/>
    </source>
</evidence>
<organism evidence="7 8">
    <name type="scientific">Euplotes crassus</name>
    <dbReference type="NCBI Taxonomy" id="5936"/>
    <lineage>
        <taxon>Eukaryota</taxon>
        <taxon>Sar</taxon>
        <taxon>Alveolata</taxon>
        <taxon>Ciliophora</taxon>
        <taxon>Intramacronucleata</taxon>
        <taxon>Spirotrichea</taxon>
        <taxon>Hypotrichia</taxon>
        <taxon>Euplotida</taxon>
        <taxon>Euplotidae</taxon>
        <taxon>Moneuplotes</taxon>
    </lineage>
</organism>
<keyword evidence="2" id="KW-0963">Cytoplasm</keyword>
<evidence type="ECO:0000256" key="5">
    <source>
        <dbReference type="ARBA" id="ARBA00023273"/>
    </source>
</evidence>
<protein>
    <submittedName>
        <fullName evidence="7">Uncharacterized protein</fullName>
    </submittedName>
</protein>
<dbReference type="PROSITE" id="PS51381">
    <property type="entry name" value="C2_B9"/>
    <property type="match status" value="1"/>
</dbReference>
<dbReference type="Pfam" id="PF07162">
    <property type="entry name" value="B9-C2"/>
    <property type="match status" value="1"/>
</dbReference>
<dbReference type="AlphaFoldDB" id="A0AAD1XND5"/>
<evidence type="ECO:0000313" key="7">
    <source>
        <dbReference type="EMBL" id="CAI2375794.1"/>
    </source>
</evidence>
<accession>A0AAD1XND5</accession>
<gene>
    <name evidence="7" type="ORF">ECRASSUSDP1_LOCUS17159</name>
</gene>
<comment type="subcellular location">
    <subcellularLocation>
        <location evidence="1">Cytoplasm</location>
        <location evidence="1">Cytoskeleton</location>
        <location evidence="1">Cilium basal body</location>
    </subcellularLocation>
</comment>
<keyword evidence="3" id="KW-0970">Cilium biogenesis/degradation</keyword>
<keyword evidence="8" id="KW-1185">Reference proteome</keyword>
<name>A0AAD1XND5_EUPCR</name>
<evidence type="ECO:0000256" key="2">
    <source>
        <dbReference type="ARBA" id="ARBA00022490"/>
    </source>
</evidence>
<dbReference type="Proteomes" id="UP001295684">
    <property type="component" value="Unassembled WGS sequence"/>
</dbReference>
<evidence type="ECO:0000313" key="8">
    <source>
        <dbReference type="Proteomes" id="UP001295684"/>
    </source>
</evidence>
<feature type="region of interest" description="Disordered" evidence="6">
    <location>
        <begin position="290"/>
        <end position="334"/>
    </location>
</feature>